<dbReference type="SUPFAM" id="SSF54001">
    <property type="entry name" value="Cysteine proteinases"/>
    <property type="match status" value="1"/>
</dbReference>
<organism evidence="4 5">
    <name type="scientific">Clostridium innocuum</name>
    <dbReference type="NCBI Taxonomy" id="1522"/>
    <lineage>
        <taxon>Bacteria</taxon>
        <taxon>Bacillati</taxon>
        <taxon>Bacillota</taxon>
        <taxon>Clostridia</taxon>
        <taxon>Eubacteriales</taxon>
        <taxon>Clostridiaceae</taxon>
        <taxon>Clostridium</taxon>
    </lineage>
</organism>
<reference evidence="4 5" key="1">
    <citation type="submission" date="2018-08" db="EMBL/GenBank/DDBJ databases">
        <title>A genome reference for cultivated species of the human gut microbiota.</title>
        <authorList>
            <person name="Zou Y."/>
            <person name="Xue W."/>
            <person name="Luo G."/>
        </authorList>
    </citation>
    <scope>NUCLEOTIDE SEQUENCE [LARGE SCALE GENOMIC DNA]</scope>
    <source>
        <strain evidence="4 5">OF01-2LB</strain>
    </source>
</reference>
<dbReference type="RefSeq" id="WP_117443244.1">
    <property type="nucleotide sequence ID" value="NZ_JAJFEN010000003.1"/>
</dbReference>
<dbReference type="Proteomes" id="UP000260025">
    <property type="component" value="Unassembled WGS sequence"/>
</dbReference>
<feature type="transmembrane region" description="Helical" evidence="2">
    <location>
        <begin position="59"/>
        <end position="78"/>
    </location>
</feature>
<feature type="transmembrane region" description="Helical" evidence="2">
    <location>
        <begin position="9"/>
        <end position="28"/>
    </location>
</feature>
<dbReference type="PROSITE" id="PS51257">
    <property type="entry name" value="PROKAR_LIPOPROTEIN"/>
    <property type="match status" value="1"/>
</dbReference>
<feature type="transmembrane region" description="Helical" evidence="2">
    <location>
        <begin position="597"/>
        <end position="619"/>
    </location>
</feature>
<sequence>MKKQVISSLLLLIGMLSCLGVFLFAFPFWDVVLWLLYIPVLLFVVAGYHHLLLRRRKKVILILAGCMITAGVLSFPLLQKGAYIAYNIITEVYHNASGYVFYPYDVTDSTMLYQLQFTWLLLYVSIWLFCGMLTFWRTRHYFALFMLSFLPVFFTLLYQTPIPWLFAIMLIIFWFMLFLSRIGVTNGHGGYVRLSAFGLSVLCVLLTFFTSLPDAYELRSSSGSLRERLLQRVDELAYFLTHAGEEEGEVDLGKAANRFYTGATQLVVRSDDARGTIYLKSYSGALYEDNRWQALPESSYAALPSYNWQDVDTWLDKKNPAFTQILQKTGALMHLEIEDHRASKRYALTPYLMKEALPKTTPWYDAYRLKQEDSMSCTAYALSSTNMTGDSTVNADAYPAFVKEHYLQLPANLKRLFDEQKPFKNLHALNSENFTYDVQTTIQEYLKETTSYTLKPGRTPDDRDFVEFFLTENKKGYCVHYATTAVMLFRYMGIPARYAEGFSFQAQAMSGGSMEIPDENAHAWVEIFDSEKGWIPIEVTPGFASESKPSSQATHVQKQEQGGTDTPEQNTPTEQKTKQTKKAAQRDRSREVQEDTLWHFGTTGVVAMLILFLLLTVILQRRMRIAYREKQCLQRDANKAVYHSYRYLLIFMKDEELPKTIHSLCEKAIYSPHTMTKEEAELVYGYAQKQARKLLRRSSFIKRWRLRYLLALG</sequence>
<feature type="transmembrane region" description="Helical" evidence="2">
    <location>
        <begin position="34"/>
        <end position="52"/>
    </location>
</feature>
<evidence type="ECO:0000313" key="5">
    <source>
        <dbReference type="Proteomes" id="UP000260025"/>
    </source>
</evidence>
<dbReference type="Pfam" id="PF01841">
    <property type="entry name" value="Transglut_core"/>
    <property type="match status" value="1"/>
</dbReference>
<proteinExistence type="predicted"/>
<dbReference type="SMART" id="SM00460">
    <property type="entry name" value="TGc"/>
    <property type="match status" value="1"/>
</dbReference>
<feature type="transmembrane region" description="Helical" evidence="2">
    <location>
        <begin position="191"/>
        <end position="212"/>
    </location>
</feature>
<dbReference type="OrthoDB" id="9804872at2"/>
<feature type="transmembrane region" description="Helical" evidence="2">
    <location>
        <begin position="141"/>
        <end position="158"/>
    </location>
</feature>
<dbReference type="AlphaFoldDB" id="A0A3E2VVX8"/>
<keyword evidence="2" id="KW-0812">Transmembrane</keyword>
<dbReference type="Gene3D" id="3.10.620.30">
    <property type="match status" value="1"/>
</dbReference>
<dbReference type="InterPro" id="IPR038765">
    <property type="entry name" value="Papain-like_cys_pep_sf"/>
</dbReference>
<feature type="compositionally biased region" description="Polar residues" evidence="1">
    <location>
        <begin position="547"/>
        <end position="567"/>
    </location>
</feature>
<keyword evidence="2" id="KW-1133">Transmembrane helix</keyword>
<protein>
    <submittedName>
        <fullName evidence="4">Transglutaminase</fullName>
    </submittedName>
</protein>
<dbReference type="EMBL" id="QVEV01000014">
    <property type="protein sequence ID" value="RGC15388.1"/>
    <property type="molecule type" value="Genomic_DNA"/>
</dbReference>
<evidence type="ECO:0000259" key="3">
    <source>
        <dbReference type="SMART" id="SM00460"/>
    </source>
</evidence>
<feature type="transmembrane region" description="Helical" evidence="2">
    <location>
        <begin position="164"/>
        <end position="184"/>
    </location>
</feature>
<accession>A0A3E2VVX8</accession>
<feature type="domain" description="Transglutaminase-like" evidence="3">
    <location>
        <begin position="470"/>
        <end position="541"/>
    </location>
</feature>
<feature type="region of interest" description="Disordered" evidence="1">
    <location>
        <begin position="544"/>
        <end position="588"/>
    </location>
</feature>
<evidence type="ECO:0000313" key="4">
    <source>
        <dbReference type="EMBL" id="RGC15388.1"/>
    </source>
</evidence>
<comment type="caution">
    <text evidence="4">The sequence shown here is derived from an EMBL/GenBank/DDBJ whole genome shotgun (WGS) entry which is preliminary data.</text>
</comment>
<gene>
    <name evidence="4" type="ORF">DXA38_11035</name>
</gene>
<evidence type="ECO:0000256" key="2">
    <source>
        <dbReference type="SAM" id="Phobius"/>
    </source>
</evidence>
<dbReference type="InterPro" id="IPR052901">
    <property type="entry name" value="Bact_TGase-like"/>
</dbReference>
<keyword evidence="2" id="KW-0472">Membrane</keyword>
<evidence type="ECO:0000256" key="1">
    <source>
        <dbReference type="SAM" id="MobiDB-lite"/>
    </source>
</evidence>
<dbReference type="PANTHER" id="PTHR42736">
    <property type="entry name" value="PROTEIN-GLUTAMINE GAMMA-GLUTAMYLTRANSFERASE"/>
    <property type="match status" value="1"/>
</dbReference>
<feature type="transmembrane region" description="Helical" evidence="2">
    <location>
        <begin position="117"/>
        <end position="136"/>
    </location>
</feature>
<name>A0A3E2VVX8_CLOIN</name>
<dbReference type="InterPro" id="IPR002931">
    <property type="entry name" value="Transglutaminase-like"/>
</dbReference>
<dbReference type="PANTHER" id="PTHR42736:SF1">
    <property type="entry name" value="PROTEIN-GLUTAMINE GAMMA-GLUTAMYLTRANSFERASE"/>
    <property type="match status" value="1"/>
</dbReference>